<evidence type="ECO:0000313" key="3">
    <source>
        <dbReference type="Proteomes" id="UP000233551"/>
    </source>
</evidence>
<evidence type="ECO:0000256" key="1">
    <source>
        <dbReference type="SAM" id="Coils"/>
    </source>
</evidence>
<reference evidence="2 3" key="1">
    <citation type="submission" date="2017-11" db="EMBL/GenBank/DDBJ databases">
        <title>De-novo sequencing of pomegranate (Punica granatum L.) genome.</title>
        <authorList>
            <person name="Akparov Z."/>
            <person name="Amiraslanov A."/>
            <person name="Hajiyeva S."/>
            <person name="Abbasov M."/>
            <person name="Kaur K."/>
            <person name="Hamwieh A."/>
            <person name="Solovyev V."/>
            <person name="Salamov A."/>
            <person name="Braich B."/>
            <person name="Kosarev P."/>
            <person name="Mahmoud A."/>
            <person name="Hajiyev E."/>
            <person name="Babayeva S."/>
            <person name="Izzatullayeva V."/>
            <person name="Mammadov A."/>
            <person name="Mammadov A."/>
            <person name="Sharifova S."/>
            <person name="Ojaghi J."/>
            <person name="Eynullazada K."/>
            <person name="Bayramov B."/>
            <person name="Abdulazimova A."/>
            <person name="Shahmuradov I."/>
        </authorList>
    </citation>
    <scope>NUCLEOTIDE SEQUENCE [LARGE SCALE GENOMIC DNA]</scope>
    <source>
        <strain evidence="3">cv. AG2017</strain>
        <tissue evidence="2">Leaf</tissue>
    </source>
</reference>
<proteinExistence type="predicted"/>
<sequence length="484" mass="54786">MVSGDSFSHASVALPREGGHSQAALYRRTHACPDEMKFECVQLGDSAGDILSGFRLNSVCLLVRMDRSAPSLGLESFMPPGREIMRIWRTLCPVDRAVIRSIIGDLVALVECPVDWIFLRTAVEFWDPQHVVFNFQGTELSPIVEEYTALIQRPTPIAQGILMPNPFALIRSQFSALLGLITWLLEFTHVHALHAEAESYQLGACHVFLLLIFDTLLFPYSPTLIDGAVVQVILQAIRGHSYVEALLTETIRSLDYIRCPGVIGVPHLSHLGSTLIFPSRVVRQLDGLQDIPTEADRLPFRLQWADFSSMASARFLQIREIRRVWDTHVLQDLYFPEHPTDEERALSATAAYVAQFYALDSMPERRAQTIPIPRAPLTVVSEAESSAQGAIRAELQSIREERDQLRCELVDFRVELVDYKNLQRDQDREIARLSALLDQMRAKARRSPALRFGSRRPLFAPLKPTCRSLSYQARRNVGFMFMFL</sequence>
<dbReference type="AlphaFoldDB" id="A0A2I0L398"/>
<feature type="coiled-coil region" evidence="1">
    <location>
        <begin position="388"/>
        <end position="443"/>
    </location>
</feature>
<keyword evidence="1" id="KW-0175">Coiled coil</keyword>
<evidence type="ECO:0008006" key="4">
    <source>
        <dbReference type="Google" id="ProtNLM"/>
    </source>
</evidence>
<name>A0A2I0L398_PUNGR</name>
<gene>
    <name evidence="2" type="ORF">CRG98_004409</name>
</gene>
<accession>A0A2I0L398</accession>
<evidence type="ECO:0000313" key="2">
    <source>
        <dbReference type="EMBL" id="PKI75185.1"/>
    </source>
</evidence>
<comment type="caution">
    <text evidence="2">The sequence shown here is derived from an EMBL/GenBank/DDBJ whole genome shotgun (WGS) entry which is preliminary data.</text>
</comment>
<dbReference type="EMBL" id="PGOL01000183">
    <property type="protein sequence ID" value="PKI75185.1"/>
    <property type="molecule type" value="Genomic_DNA"/>
</dbReference>
<organism evidence="2 3">
    <name type="scientific">Punica granatum</name>
    <name type="common">Pomegranate</name>
    <dbReference type="NCBI Taxonomy" id="22663"/>
    <lineage>
        <taxon>Eukaryota</taxon>
        <taxon>Viridiplantae</taxon>
        <taxon>Streptophyta</taxon>
        <taxon>Embryophyta</taxon>
        <taxon>Tracheophyta</taxon>
        <taxon>Spermatophyta</taxon>
        <taxon>Magnoliopsida</taxon>
        <taxon>eudicotyledons</taxon>
        <taxon>Gunneridae</taxon>
        <taxon>Pentapetalae</taxon>
        <taxon>rosids</taxon>
        <taxon>malvids</taxon>
        <taxon>Myrtales</taxon>
        <taxon>Lythraceae</taxon>
        <taxon>Punica</taxon>
    </lineage>
</organism>
<keyword evidence="3" id="KW-1185">Reference proteome</keyword>
<dbReference type="Proteomes" id="UP000233551">
    <property type="component" value="Unassembled WGS sequence"/>
</dbReference>
<protein>
    <recommendedName>
        <fullName evidence="4">Aminotransferase-like plant mobile domain-containing protein</fullName>
    </recommendedName>
</protein>